<protein>
    <submittedName>
        <fullName evidence="5">CDP-6-deoxy-L-threo-D-glycero-4-hexulose-3-dehydrase reductase</fullName>
    </submittedName>
</protein>
<dbReference type="InterPro" id="IPR017927">
    <property type="entry name" value="FAD-bd_FR_type"/>
</dbReference>
<dbReference type="PRINTS" id="PR00410">
    <property type="entry name" value="PHEHYDRXLASE"/>
</dbReference>
<dbReference type="InterPro" id="IPR039261">
    <property type="entry name" value="FNR_nucleotide-bd"/>
</dbReference>
<dbReference type="PROSITE" id="PS51085">
    <property type="entry name" value="2FE2S_FER_2"/>
    <property type="match status" value="1"/>
</dbReference>
<dbReference type="PANTHER" id="PTHR47354">
    <property type="entry name" value="NADH OXIDOREDUCTASE HCR"/>
    <property type="match status" value="1"/>
</dbReference>
<keyword evidence="6" id="KW-1185">Reference proteome</keyword>
<feature type="domain" description="FAD-binding FR-type" evidence="4">
    <location>
        <begin position="100"/>
        <end position="200"/>
    </location>
</feature>
<sequence>MVYNITLVPSGRQFQTESGELVLSAAIRHGINLPYGCKNGGCGSCKAKVIDGEIVHSTHSHAALTNEEKMEGLTLLCCAHAKSDLTIQSREIKIADDIRIKRLPCRVSTLERVVDDVIVMRLQLPANERLQYLAGQYIEFILKDGQRRSYSIATPPHEEGELELHLRHFPGGRFTDYVFQTMKEREILRFEGPLGTFFLREESEKPIILVASGTGFAPIKAIVKHTIHKQITRPITFYWGAHTRKDLYQYELAKQWVDDMPNFQFVPVLSNVTLEDHWNGRTGFVHHAVMKDLPDLSNYEVYACGAPIMVDSARRDFIQKNGLPKESFFADAFTTEADISTSLTYINKVEPNIS</sequence>
<dbReference type="InterPro" id="IPR050415">
    <property type="entry name" value="MRET"/>
</dbReference>
<dbReference type="Proteomes" id="UP000242660">
    <property type="component" value="Unassembled WGS sequence"/>
</dbReference>
<dbReference type="Gene3D" id="3.40.50.80">
    <property type="entry name" value="Nucleotide-binding domain of ferredoxin-NADP reductase (FNR) module"/>
    <property type="match status" value="1"/>
</dbReference>
<evidence type="ECO:0000259" key="3">
    <source>
        <dbReference type="PROSITE" id="PS51085"/>
    </source>
</evidence>
<dbReference type="EMBL" id="MUHY01000001">
    <property type="protein sequence ID" value="PSB92146.1"/>
    <property type="molecule type" value="Genomic_DNA"/>
</dbReference>
<dbReference type="Gene3D" id="2.40.30.10">
    <property type="entry name" value="Translation factors"/>
    <property type="match status" value="1"/>
</dbReference>
<dbReference type="InterPro" id="IPR006058">
    <property type="entry name" value="2Fe2S_fd_BS"/>
</dbReference>
<evidence type="ECO:0000313" key="5">
    <source>
        <dbReference type="EMBL" id="PSB92146.1"/>
    </source>
</evidence>
<feature type="domain" description="2Fe-2S ferredoxin-type" evidence="3">
    <location>
        <begin position="3"/>
        <end position="93"/>
    </location>
</feature>
<dbReference type="SUPFAM" id="SSF63380">
    <property type="entry name" value="Riboflavin synthase domain-like"/>
    <property type="match status" value="1"/>
</dbReference>
<evidence type="ECO:0000259" key="4">
    <source>
        <dbReference type="PROSITE" id="PS51384"/>
    </source>
</evidence>
<dbReference type="SUPFAM" id="SSF52343">
    <property type="entry name" value="Ferredoxin reductase-like, C-terminal NADP-linked domain"/>
    <property type="match status" value="1"/>
</dbReference>
<dbReference type="Pfam" id="PF00111">
    <property type="entry name" value="Fer2"/>
    <property type="match status" value="1"/>
</dbReference>
<dbReference type="SUPFAM" id="SSF54292">
    <property type="entry name" value="2Fe-2S ferredoxin-like"/>
    <property type="match status" value="1"/>
</dbReference>
<comment type="caution">
    <text evidence="5">The sequence shown here is derived from an EMBL/GenBank/DDBJ whole genome shotgun (WGS) entry which is preliminary data.</text>
</comment>
<accession>A0ABX5FFK9</accession>
<evidence type="ECO:0000256" key="2">
    <source>
        <dbReference type="ARBA" id="ARBA00022714"/>
    </source>
</evidence>
<dbReference type="InterPro" id="IPR036010">
    <property type="entry name" value="2Fe-2S_ferredoxin-like_sf"/>
</dbReference>
<reference evidence="5 6" key="1">
    <citation type="journal article" date="2017" name="Front. Microbiol.">
        <title>Genome of Ca. Pandoraea novymonadis, an Endosymbiotic Bacterium of the Trypanosomatid Novymonas esmeraldas.</title>
        <authorList>
            <person name="Kostygov A.Y."/>
            <person name="Butenko A."/>
            <person name="Nenarokova A."/>
            <person name="Tashyreva D."/>
            <person name="Flegontov P."/>
            <person name="Lukes J."/>
            <person name="Yurchenko V."/>
        </authorList>
    </citation>
    <scope>NUCLEOTIDE SEQUENCE [LARGE SCALE GENOMIC DNA]</scope>
    <source>
        <strain evidence="5 6">E262</strain>
    </source>
</reference>
<dbReference type="InterPro" id="IPR008333">
    <property type="entry name" value="Cbr1-like_FAD-bd_dom"/>
</dbReference>
<evidence type="ECO:0000256" key="1">
    <source>
        <dbReference type="ARBA" id="ARBA00001974"/>
    </source>
</evidence>
<dbReference type="RefSeq" id="WP_106182333.1">
    <property type="nucleotide sequence ID" value="NZ_MUHY01000001.1"/>
</dbReference>
<keyword evidence="2" id="KW-0411">Iron-sulfur</keyword>
<keyword evidence="2" id="KW-0408">Iron</keyword>
<dbReference type="Pfam" id="PF00970">
    <property type="entry name" value="FAD_binding_6"/>
    <property type="match status" value="1"/>
</dbReference>
<keyword evidence="2" id="KW-0479">Metal-binding</keyword>
<dbReference type="InterPro" id="IPR012675">
    <property type="entry name" value="Beta-grasp_dom_sf"/>
</dbReference>
<name>A0ABX5FFK9_9BURK</name>
<dbReference type="InterPro" id="IPR017938">
    <property type="entry name" value="Riboflavin_synthase-like_b-brl"/>
</dbReference>
<dbReference type="PANTHER" id="PTHR47354:SF5">
    <property type="entry name" value="PROTEIN RFBI"/>
    <property type="match status" value="1"/>
</dbReference>
<dbReference type="CDD" id="cd06189">
    <property type="entry name" value="flavin_oxioreductase"/>
    <property type="match status" value="1"/>
</dbReference>
<organism evidence="5 6">
    <name type="scientific">Candidatus Pandoraea novymonadis</name>
    <dbReference type="NCBI Taxonomy" id="1808959"/>
    <lineage>
        <taxon>Bacteria</taxon>
        <taxon>Pseudomonadati</taxon>
        <taxon>Pseudomonadota</taxon>
        <taxon>Betaproteobacteria</taxon>
        <taxon>Burkholderiales</taxon>
        <taxon>Burkholderiaceae</taxon>
        <taxon>Pandoraea</taxon>
    </lineage>
</organism>
<comment type="cofactor">
    <cofactor evidence="1">
        <name>FAD</name>
        <dbReference type="ChEBI" id="CHEBI:57692"/>
    </cofactor>
</comment>
<dbReference type="Gene3D" id="3.10.20.30">
    <property type="match status" value="1"/>
</dbReference>
<proteinExistence type="predicted"/>
<dbReference type="CDD" id="cd00207">
    <property type="entry name" value="fer2"/>
    <property type="match status" value="1"/>
</dbReference>
<keyword evidence="2" id="KW-0001">2Fe-2S</keyword>
<gene>
    <name evidence="5" type="primary">ascD</name>
    <name evidence="5" type="ORF">BZL35_00376</name>
</gene>
<dbReference type="PROSITE" id="PS51384">
    <property type="entry name" value="FAD_FR"/>
    <property type="match status" value="1"/>
</dbReference>
<evidence type="ECO:0000313" key="6">
    <source>
        <dbReference type="Proteomes" id="UP000242660"/>
    </source>
</evidence>
<dbReference type="PROSITE" id="PS00197">
    <property type="entry name" value="2FE2S_FER_1"/>
    <property type="match status" value="1"/>
</dbReference>
<dbReference type="InterPro" id="IPR001433">
    <property type="entry name" value="OxRdtase_FAD/NAD-bd"/>
</dbReference>
<dbReference type="InterPro" id="IPR001041">
    <property type="entry name" value="2Fe-2S_ferredoxin-type"/>
</dbReference>
<dbReference type="Pfam" id="PF00175">
    <property type="entry name" value="NAD_binding_1"/>
    <property type="match status" value="1"/>
</dbReference>